<feature type="compositionally biased region" description="Polar residues" evidence="1">
    <location>
        <begin position="67"/>
        <end position="87"/>
    </location>
</feature>
<reference evidence="2 3" key="1">
    <citation type="submission" date="2023-03" db="EMBL/GenBank/DDBJ databases">
        <title>High-quality genome of Scylla paramamosain provides insights in environmental adaptation.</title>
        <authorList>
            <person name="Zhang L."/>
        </authorList>
    </citation>
    <scope>NUCLEOTIDE SEQUENCE [LARGE SCALE GENOMIC DNA]</scope>
    <source>
        <strain evidence="2">LZ_2023a</strain>
        <tissue evidence="2">Muscle</tissue>
    </source>
</reference>
<organism evidence="2 3">
    <name type="scientific">Scylla paramamosain</name>
    <name type="common">Mud crab</name>
    <dbReference type="NCBI Taxonomy" id="85552"/>
    <lineage>
        <taxon>Eukaryota</taxon>
        <taxon>Metazoa</taxon>
        <taxon>Ecdysozoa</taxon>
        <taxon>Arthropoda</taxon>
        <taxon>Crustacea</taxon>
        <taxon>Multicrustacea</taxon>
        <taxon>Malacostraca</taxon>
        <taxon>Eumalacostraca</taxon>
        <taxon>Eucarida</taxon>
        <taxon>Decapoda</taxon>
        <taxon>Pleocyemata</taxon>
        <taxon>Brachyura</taxon>
        <taxon>Eubrachyura</taxon>
        <taxon>Portunoidea</taxon>
        <taxon>Portunidae</taxon>
        <taxon>Portuninae</taxon>
        <taxon>Scylla</taxon>
    </lineage>
</organism>
<name>A0AAW0SUP8_SCYPA</name>
<sequence length="146" mass="15745">MRYTSGPPSPTTATPTTPHRGHPVLSAAPRRPPGTPLTPPCPCSAPPTTPCSTSNTKFTPRIFPANQEGSLENSQPIIGPLENSQPITGSLEYEQPVRHLLECNQPMRDAEDSPPMESYPGTSIANQKRPVQHRANRGCISIISDQ</sequence>
<dbReference type="AlphaFoldDB" id="A0AAW0SUP8"/>
<evidence type="ECO:0000256" key="1">
    <source>
        <dbReference type="SAM" id="MobiDB-lite"/>
    </source>
</evidence>
<feature type="compositionally biased region" description="Pro residues" evidence="1">
    <location>
        <begin position="30"/>
        <end position="49"/>
    </location>
</feature>
<protein>
    <submittedName>
        <fullName evidence="2">Uncharacterized protein</fullName>
    </submittedName>
</protein>
<evidence type="ECO:0000313" key="3">
    <source>
        <dbReference type="Proteomes" id="UP001487740"/>
    </source>
</evidence>
<feature type="region of interest" description="Disordered" evidence="1">
    <location>
        <begin position="1"/>
        <end position="87"/>
    </location>
</feature>
<keyword evidence="3" id="KW-1185">Reference proteome</keyword>
<dbReference type="EMBL" id="JARAKH010000043">
    <property type="protein sequence ID" value="KAK8379159.1"/>
    <property type="molecule type" value="Genomic_DNA"/>
</dbReference>
<dbReference type="Proteomes" id="UP001487740">
    <property type="component" value="Unassembled WGS sequence"/>
</dbReference>
<accession>A0AAW0SUP8</accession>
<gene>
    <name evidence="2" type="ORF">O3P69_019182</name>
</gene>
<proteinExistence type="predicted"/>
<feature type="region of interest" description="Disordered" evidence="1">
    <location>
        <begin position="103"/>
        <end position="146"/>
    </location>
</feature>
<comment type="caution">
    <text evidence="2">The sequence shown here is derived from an EMBL/GenBank/DDBJ whole genome shotgun (WGS) entry which is preliminary data.</text>
</comment>
<feature type="compositionally biased region" description="Low complexity" evidence="1">
    <location>
        <begin position="1"/>
        <end position="18"/>
    </location>
</feature>
<evidence type="ECO:0000313" key="2">
    <source>
        <dbReference type="EMBL" id="KAK8379159.1"/>
    </source>
</evidence>